<dbReference type="AlphaFoldDB" id="A0A0H3AC96"/>
<feature type="region of interest" description="Disordered" evidence="1">
    <location>
        <begin position="1"/>
        <end position="76"/>
    </location>
</feature>
<evidence type="ECO:0000313" key="2">
    <source>
        <dbReference type="EMBL" id="ABM30028.1"/>
    </source>
</evidence>
<protein>
    <recommendedName>
        <fullName evidence="4">FlxA-like protein</fullName>
    </recommendedName>
</protein>
<reference evidence="3" key="1">
    <citation type="journal article" date="2009" name="Environ. Microbiol.">
        <title>Contribution of mobile genetic elements to Desulfovibrio vulgaris genome plasticity.</title>
        <authorList>
            <person name="Walker C.B."/>
            <person name="Stolyar S."/>
            <person name="Chivian D."/>
            <person name="Pinel N."/>
            <person name="Gabster J.A."/>
            <person name="Dehal P.S."/>
            <person name="He Z."/>
            <person name="Yang Z.K."/>
            <person name="Yen H.C."/>
            <person name="Zhou J."/>
            <person name="Wall J.D."/>
            <person name="Hazen T.C."/>
            <person name="Arkin A.P."/>
            <person name="Stahl D.A."/>
        </authorList>
    </citation>
    <scope>NUCLEOTIDE SEQUENCE [LARGE SCALE GENOMIC DNA]</scope>
    <source>
        <strain evidence="3">DP4</strain>
        <plasmid evidence="3">Plasmid pDVUL01</plasmid>
    </source>
</reference>
<dbReference type="KEGG" id="dvl:Dvul_3017"/>
<proteinExistence type="predicted"/>
<keyword evidence="2" id="KW-0614">Plasmid</keyword>
<dbReference type="RefSeq" id="WP_011787372.1">
    <property type="nucleotide sequence ID" value="NC_008741.1"/>
</dbReference>
<feature type="region of interest" description="Disordered" evidence="1">
    <location>
        <begin position="129"/>
        <end position="159"/>
    </location>
</feature>
<accession>A0A0H3AC96</accession>
<dbReference type="HOGENOM" id="CLU_1658053_0_0_7"/>
<evidence type="ECO:0000313" key="3">
    <source>
        <dbReference type="Proteomes" id="UP000009173"/>
    </source>
</evidence>
<geneLocation type="plasmid" evidence="2 3">
    <name>pDVUL01</name>
</geneLocation>
<feature type="compositionally biased region" description="Gly residues" evidence="1">
    <location>
        <begin position="137"/>
        <end position="150"/>
    </location>
</feature>
<organism evidence="2 3">
    <name type="scientific">Nitratidesulfovibrio vulgaris (strain DP4)</name>
    <name type="common">Desulfovibrio vulgaris</name>
    <dbReference type="NCBI Taxonomy" id="391774"/>
    <lineage>
        <taxon>Bacteria</taxon>
        <taxon>Pseudomonadati</taxon>
        <taxon>Thermodesulfobacteriota</taxon>
        <taxon>Desulfovibrionia</taxon>
        <taxon>Desulfovibrionales</taxon>
        <taxon>Desulfovibrionaceae</taxon>
        <taxon>Nitratidesulfovibrio</taxon>
    </lineage>
</organism>
<evidence type="ECO:0008006" key="4">
    <source>
        <dbReference type="Google" id="ProtNLM"/>
    </source>
</evidence>
<sequence>MGITIDMEQYGRASGATSGSTLRLARTAGTEETDGTTKPASSGGDVVSISEHGLKLSKQMQAASGQDKSEDAKSAAEQVIENLRKRMKEIEAEIQKLEASSMPDEVKQKLIEAKRSELVQIQGQLAEAQAELAKQSGGSGGAGGSGGSGGATELVRPRY</sequence>
<evidence type="ECO:0000256" key="1">
    <source>
        <dbReference type="SAM" id="MobiDB-lite"/>
    </source>
</evidence>
<gene>
    <name evidence="2" type="ordered locus">Dvul_3017</name>
</gene>
<name>A0A0H3AC96_NITV4</name>
<dbReference type="EMBL" id="CP000528">
    <property type="protein sequence ID" value="ABM30028.1"/>
    <property type="molecule type" value="Genomic_DNA"/>
</dbReference>
<dbReference type="Proteomes" id="UP000009173">
    <property type="component" value="Plasmid pDVUL01"/>
</dbReference>